<evidence type="ECO:0000313" key="2">
    <source>
        <dbReference type="Proteomes" id="UP000805649"/>
    </source>
</evidence>
<accession>A0ACC3Z1B5</accession>
<proteinExistence type="predicted"/>
<gene>
    <name evidence="1" type="ORF">CTRU02_207530</name>
</gene>
<name>A0ACC3Z1B5_COLTU</name>
<dbReference type="EMBL" id="VUJX02000004">
    <property type="protein sequence ID" value="KAL0937800.1"/>
    <property type="molecule type" value="Genomic_DNA"/>
</dbReference>
<evidence type="ECO:0000313" key="1">
    <source>
        <dbReference type="EMBL" id="KAL0937800.1"/>
    </source>
</evidence>
<dbReference type="Proteomes" id="UP000805649">
    <property type="component" value="Unassembled WGS sequence"/>
</dbReference>
<organism evidence="1 2">
    <name type="scientific">Colletotrichum truncatum</name>
    <name type="common">Anthracnose fungus</name>
    <name type="synonym">Colletotrichum capsici</name>
    <dbReference type="NCBI Taxonomy" id="5467"/>
    <lineage>
        <taxon>Eukaryota</taxon>
        <taxon>Fungi</taxon>
        <taxon>Dikarya</taxon>
        <taxon>Ascomycota</taxon>
        <taxon>Pezizomycotina</taxon>
        <taxon>Sordariomycetes</taxon>
        <taxon>Hypocreomycetidae</taxon>
        <taxon>Glomerellales</taxon>
        <taxon>Glomerellaceae</taxon>
        <taxon>Colletotrichum</taxon>
        <taxon>Colletotrichum truncatum species complex</taxon>
    </lineage>
</organism>
<reference evidence="1 2" key="1">
    <citation type="journal article" date="2020" name="Phytopathology">
        <title>Genome Sequence Resources of Colletotrichum truncatum, C. plurivorum, C. musicola, and C. sojae: Four Species Pathogenic to Soybean (Glycine max).</title>
        <authorList>
            <person name="Rogerio F."/>
            <person name="Boufleur T.R."/>
            <person name="Ciampi-Guillardi M."/>
            <person name="Sukno S.A."/>
            <person name="Thon M.R."/>
            <person name="Massola Junior N.S."/>
            <person name="Baroncelli R."/>
        </authorList>
    </citation>
    <scope>NUCLEOTIDE SEQUENCE [LARGE SCALE GENOMIC DNA]</scope>
    <source>
        <strain evidence="1 2">CMES1059</strain>
    </source>
</reference>
<keyword evidence="2" id="KW-1185">Reference proteome</keyword>
<protein>
    <submittedName>
        <fullName evidence="1">WSC domain-containing protein</fullName>
    </submittedName>
</protein>
<sequence length="1533" mass="158380">MGRNAPARLAAAILLALQTQTVAAIPFNGHARAVTKPPVNGYTYQGCYSEPSNGRALEAVTGDDAMTLEMCANICSASSKAYFGVEYGRECWCGSKLADSAVPAADESECSFACPGNSAENCGAGNRLNLYKNDDITIPQGPSAKAQAGNYISLGCYSDLVQGQRALSTVRADDAMTPDMCATFCAGSAYMGIEYGKECWCGRNLNTLSQLVKDETDCNMPCPGEKTSLCGGPSRLNLYSMNPSAAISSTSSAAASTPTDRVGDFIHRGCWTDERADGRTLSELNASDDMTIDMCATWAISKGYRYFGIEYSRECWAGNDLNPSSSSADFSSCNMRCAGNANDRCGGPDRLDLYSYSPAPLSTSSAEDLSVSSTSIVSSETGSSTELASMSASSDLDSSSSIGASSTLLADVSATSSESASSDFVSTTSIVTAQESTSSADASATSSDSTFSDIGSSALPAASSAPNDSTLPHTASAQLTDATPGDNAQIEQVDGKTVISLTPPVNGQATVTVPAAAAPDVRPGDSVVVQLTYKTDPTVTKKRAAKRAVLSECTLTMTVGGTVIYSNRIWTTDGSYTTVTSMPTSAGGLTTLIIVQYCPDTAVPIVIGDVGVASTPASSSSSSISGVIVSSTVIITSATASQSSTAFLAASVPQTTTTPTTTSVTWYSAQPYQSGACSRGTGSGGCILSGAPVATSGLLAAATPIPIAKNGDPTVAYELCARMCQNTVGCQSWALDRTVSDNAPEWKCYFYSGAIRSYAISYNGLYRDIVWFGSDCYACSPQEQVAYIPKSLSSSASSNTVNAVSVSSSPSSSSLPLVSSTAIVLSSTSSMVAANSIPKSSSASSISSTQPPVVPSSTRPQRPGVTPFWSIQTLSMPTTVTETSCPRPTSANWYEAGCILSGAPLQTSGLVAVATGIPAPPSSSNPNFEAAYQACAQMCASISTCKSWALDRGYWPADYSDWKCYFYSAGARIMAPQNQGQYWVVWNDKGCYDCPTPSVALLSPTPSQFSTASPIVSSTPASSTPVSSTAAVSTLNAVSSTAAAPTATQPPSEPYVFSVSAYTSGTCDPQPNNDGQTNCALSGWPTPTSMSGLLAVATGVPPVPSGVYDFSQPLEICAGACRSVAGCNTWVVDRGNWPVDLSNWSCYMYNFVNASNYYLPGNYFRLTTPGSDSRKYVWGVTECYNCTLSQAISSSRSSSIINGPSSTSIVFSSSPSSVVSATSGPSSTATAFATTSAAAAAATVTTFSAPPLLTSCKVPTAAQWYTNGCIQSGYPTATSALLAVATGIAPNAVGDYNFDPAYQRCGSICAGLTGCQGYALDRTNATAWNCSFYSAPVNALLRDLRPSIDYRPVVWMSSLCYNCPVPAPWPPAVSSSSSSGSSSSPASSSTVTIVGYAQTTLSSSSTVSIVSYSQSTASPSASVASVPTACVRASAPPATANCNIKGFREPANPTRATYVEQQVDCAAYCLGLGATCKSWAWVQTTGWCGVYGLAAWDAIGDSAVAGRAYKDNVMDEPGCWSCPDGVVVHYLPS</sequence>
<comment type="caution">
    <text evidence="1">The sequence shown here is derived from an EMBL/GenBank/DDBJ whole genome shotgun (WGS) entry which is preliminary data.</text>
</comment>